<evidence type="ECO:0000256" key="1">
    <source>
        <dbReference type="ARBA" id="ARBA00004141"/>
    </source>
</evidence>
<dbReference type="SUPFAM" id="SSF53448">
    <property type="entry name" value="Nucleotide-diphospho-sugar transferases"/>
    <property type="match status" value="1"/>
</dbReference>
<dbReference type="InterPro" id="IPR029044">
    <property type="entry name" value="Nucleotide-diphossugar_trans"/>
</dbReference>
<dbReference type="InterPro" id="IPR050321">
    <property type="entry name" value="Glycosyltr_2/OpgH_subfam"/>
</dbReference>
<keyword evidence="9" id="KW-1185">Reference proteome</keyword>
<dbReference type="GO" id="GO:0016758">
    <property type="term" value="F:hexosyltransferase activity"/>
    <property type="evidence" value="ECO:0007669"/>
    <property type="project" value="TreeGrafter"/>
</dbReference>
<dbReference type="EMBL" id="JAESVN010000008">
    <property type="protein sequence ID" value="MBL4918780.1"/>
    <property type="molecule type" value="Genomic_DNA"/>
</dbReference>
<reference evidence="8" key="1">
    <citation type="submission" date="2021-01" db="EMBL/GenBank/DDBJ databases">
        <title>Tabrizicola alba sp. nov. a motile alkaliphilic bacterium isolated from a soda lake.</title>
        <authorList>
            <person name="Szuroczki S."/>
            <person name="Abbaszade G."/>
            <person name="Schumann P."/>
            <person name="Toth E."/>
        </authorList>
    </citation>
    <scope>NUCLEOTIDE SEQUENCE</scope>
    <source>
        <strain evidence="8">DMG-N-6</strain>
    </source>
</reference>
<feature type="transmembrane region" description="Helical" evidence="7">
    <location>
        <begin position="379"/>
        <end position="403"/>
    </location>
</feature>
<feature type="transmembrane region" description="Helical" evidence="7">
    <location>
        <begin position="415"/>
        <end position="433"/>
    </location>
</feature>
<dbReference type="Proteomes" id="UP000648908">
    <property type="component" value="Unassembled WGS sequence"/>
</dbReference>
<dbReference type="PANTHER" id="PTHR43867:SF2">
    <property type="entry name" value="CELLULOSE SYNTHASE CATALYTIC SUBUNIT A [UDP-FORMING]"/>
    <property type="match status" value="1"/>
</dbReference>
<evidence type="ECO:0000256" key="5">
    <source>
        <dbReference type="ARBA" id="ARBA00022989"/>
    </source>
</evidence>
<feature type="transmembrane region" description="Helical" evidence="7">
    <location>
        <begin position="39"/>
        <end position="55"/>
    </location>
</feature>
<feature type="transmembrane region" description="Helical" evidence="7">
    <location>
        <begin position="489"/>
        <end position="509"/>
    </location>
</feature>
<dbReference type="PANTHER" id="PTHR43867">
    <property type="entry name" value="CELLULOSE SYNTHASE CATALYTIC SUBUNIT A [UDP-FORMING]"/>
    <property type="match status" value="1"/>
</dbReference>
<keyword evidence="6 7" id="KW-0472">Membrane</keyword>
<protein>
    <submittedName>
        <fullName evidence="8">Glycosyltransferase</fullName>
    </submittedName>
</protein>
<dbReference type="AlphaFoldDB" id="A0A8K0Y105"/>
<proteinExistence type="predicted"/>
<organism evidence="8 9">
    <name type="scientific">Szabonella alba</name>
    <dbReference type="NCBI Taxonomy" id="2804194"/>
    <lineage>
        <taxon>Bacteria</taxon>
        <taxon>Pseudomonadati</taxon>
        <taxon>Pseudomonadota</taxon>
        <taxon>Alphaproteobacteria</taxon>
        <taxon>Rhodobacterales</taxon>
        <taxon>Paracoccaceae</taxon>
        <taxon>Szabonella</taxon>
    </lineage>
</organism>
<dbReference type="RefSeq" id="WP_202689754.1">
    <property type="nucleotide sequence ID" value="NZ_JAESVN010000008.1"/>
</dbReference>
<sequence>MFPPLLLSDIGASTMQVLFVLGLALVLPQIVDRQKNWHRTLLFAVAAVLALRYAWWRMTETLAPFGLTWDWAASWSLFGFELAALVGSLSGFAIMSRTRDRTAEVDANLGWWARGPDPQPMPRVSILIATYNEDLEVLERTIIGALALNHPNKEVMVLDDGRRDWLQDFCAPLGVRYLRRSDNKGSKAGNINNALRVLAEDAIQPDYIAVLDADFVPHRGFISRSLALFHDPTVGLVQTPQHFFNADPIQHNLGLSRSYPDEQRFFFDHIQPSRDAWGIAICCGTSSIVKWQAVQLAGGFPTTSVTEDILLTAVLQSIGWKTVYLNEPVTEGLAPEGLKEYVTQRARWCLGQMQIARSNLGPFGSTPMRLRDRWSIIDAILYWLTSFPFRLAGLSYPLLYWYFNITVVNASVADVISYFGVYFVWVTMTLQIVSRGLLVPLIHDVSQLLAAIPISRAAVIGLIKPHGHPFSVTAKGGDRSRIVVQWRMMMPYLILLVLTVLGLVIGIAFDSFAFSDAGDGKAVILFWTVFNLFVLALTIIACVELPRSERHIADVPERAICAGPDGPRRVWLQSLTRSTVRIRGQTYPAGTRAVIRIRDVGDVEAIVQATTPDGARLNLKPTVDQHAALVRRFYTEGDAPGVSAVRAASLIHDLARRLSFSTTRN</sequence>
<evidence type="ECO:0000256" key="4">
    <source>
        <dbReference type="ARBA" id="ARBA00022692"/>
    </source>
</evidence>
<dbReference type="Gene3D" id="3.90.550.10">
    <property type="entry name" value="Spore Coat Polysaccharide Biosynthesis Protein SpsA, Chain A"/>
    <property type="match status" value="1"/>
</dbReference>
<evidence type="ECO:0000256" key="2">
    <source>
        <dbReference type="ARBA" id="ARBA00022676"/>
    </source>
</evidence>
<feature type="transmembrane region" description="Helical" evidence="7">
    <location>
        <begin position="6"/>
        <end position="27"/>
    </location>
</feature>
<dbReference type="GO" id="GO:0005886">
    <property type="term" value="C:plasma membrane"/>
    <property type="evidence" value="ECO:0007669"/>
    <property type="project" value="TreeGrafter"/>
</dbReference>
<accession>A0A8K0Y105</accession>
<comment type="caution">
    <text evidence="8">The sequence shown here is derived from an EMBL/GenBank/DDBJ whole genome shotgun (WGS) entry which is preliminary data.</text>
</comment>
<dbReference type="CDD" id="cd06421">
    <property type="entry name" value="CESA_CelA_like"/>
    <property type="match status" value="1"/>
</dbReference>
<name>A0A8K0Y105_9RHOB</name>
<keyword evidence="5 7" id="KW-1133">Transmembrane helix</keyword>
<gene>
    <name evidence="8" type="ORF">JL811_16265</name>
</gene>
<dbReference type="Pfam" id="PF13641">
    <property type="entry name" value="Glyco_tranf_2_3"/>
    <property type="match status" value="1"/>
</dbReference>
<evidence type="ECO:0000256" key="3">
    <source>
        <dbReference type="ARBA" id="ARBA00022679"/>
    </source>
</evidence>
<evidence type="ECO:0000313" key="8">
    <source>
        <dbReference type="EMBL" id="MBL4918780.1"/>
    </source>
</evidence>
<evidence type="ECO:0000256" key="6">
    <source>
        <dbReference type="ARBA" id="ARBA00023136"/>
    </source>
</evidence>
<feature type="transmembrane region" description="Helical" evidence="7">
    <location>
        <begin position="75"/>
        <end position="94"/>
    </location>
</feature>
<comment type="subcellular location">
    <subcellularLocation>
        <location evidence="1">Membrane</location>
        <topology evidence="1">Multi-pass membrane protein</topology>
    </subcellularLocation>
</comment>
<feature type="transmembrane region" description="Helical" evidence="7">
    <location>
        <begin position="524"/>
        <end position="543"/>
    </location>
</feature>
<evidence type="ECO:0000313" key="9">
    <source>
        <dbReference type="Proteomes" id="UP000648908"/>
    </source>
</evidence>
<keyword evidence="4 7" id="KW-0812">Transmembrane</keyword>
<keyword evidence="2" id="KW-0328">Glycosyltransferase</keyword>
<keyword evidence="3" id="KW-0808">Transferase</keyword>
<evidence type="ECO:0000256" key="7">
    <source>
        <dbReference type="SAM" id="Phobius"/>
    </source>
</evidence>